<protein>
    <submittedName>
        <fullName evidence="2">Uncharacterized protein</fullName>
    </submittedName>
</protein>
<dbReference type="Proteomes" id="UP000305948">
    <property type="component" value="Unassembled WGS sequence"/>
</dbReference>
<accession>A0A5C3MP53</accession>
<name>A0A5C3MP53_9AGAM</name>
<feature type="compositionally biased region" description="Polar residues" evidence="1">
    <location>
        <begin position="60"/>
        <end position="72"/>
    </location>
</feature>
<keyword evidence="3" id="KW-1185">Reference proteome</keyword>
<dbReference type="EMBL" id="ML213529">
    <property type="protein sequence ID" value="TFK46523.1"/>
    <property type="molecule type" value="Genomic_DNA"/>
</dbReference>
<organism evidence="2 3">
    <name type="scientific">Heliocybe sulcata</name>
    <dbReference type="NCBI Taxonomy" id="5364"/>
    <lineage>
        <taxon>Eukaryota</taxon>
        <taxon>Fungi</taxon>
        <taxon>Dikarya</taxon>
        <taxon>Basidiomycota</taxon>
        <taxon>Agaricomycotina</taxon>
        <taxon>Agaricomycetes</taxon>
        <taxon>Gloeophyllales</taxon>
        <taxon>Gloeophyllaceae</taxon>
        <taxon>Heliocybe</taxon>
    </lineage>
</organism>
<proteinExistence type="predicted"/>
<evidence type="ECO:0000256" key="1">
    <source>
        <dbReference type="SAM" id="MobiDB-lite"/>
    </source>
</evidence>
<feature type="region of interest" description="Disordered" evidence="1">
    <location>
        <begin position="1"/>
        <end position="20"/>
    </location>
</feature>
<feature type="compositionally biased region" description="Polar residues" evidence="1">
    <location>
        <begin position="89"/>
        <end position="99"/>
    </location>
</feature>
<sequence length="112" mass="11799">MWVPTDGANTPATPQAYPTGEDNELCPVWVPLAAATQRAYLSGPSKQILSRLLAHSSTSHLDSTKSCAQRGSQKLPPIVPRAPFGSASLAGTTNPSTGHWTPRQDCSGYGSH</sequence>
<evidence type="ECO:0000313" key="3">
    <source>
        <dbReference type="Proteomes" id="UP000305948"/>
    </source>
</evidence>
<gene>
    <name evidence="2" type="ORF">OE88DRAFT_899769</name>
</gene>
<dbReference type="AlphaFoldDB" id="A0A5C3MP53"/>
<evidence type="ECO:0000313" key="2">
    <source>
        <dbReference type="EMBL" id="TFK46523.1"/>
    </source>
</evidence>
<reference evidence="2 3" key="1">
    <citation type="journal article" date="2019" name="Nat. Ecol. Evol.">
        <title>Megaphylogeny resolves global patterns of mushroom evolution.</title>
        <authorList>
            <person name="Varga T."/>
            <person name="Krizsan K."/>
            <person name="Foldi C."/>
            <person name="Dima B."/>
            <person name="Sanchez-Garcia M."/>
            <person name="Sanchez-Ramirez S."/>
            <person name="Szollosi G.J."/>
            <person name="Szarkandi J.G."/>
            <person name="Papp V."/>
            <person name="Albert L."/>
            <person name="Andreopoulos W."/>
            <person name="Angelini C."/>
            <person name="Antonin V."/>
            <person name="Barry K.W."/>
            <person name="Bougher N.L."/>
            <person name="Buchanan P."/>
            <person name="Buyck B."/>
            <person name="Bense V."/>
            <person name="Catcheside P."/>
            <person name="Chovatia M."/>
            <person name="Cooper J."/>
            <person name="Damon W."/>
            <person name="Desjardin D."/>
            <person name="Finy P."/>
            <person name="Geml J."/>
            <person name="Haridas S."/>
            <person name="Hughes K."/>
            <person name="Justo A."/>
            <person name="Karasinski D."/>
            <person name="Kautmanova I."/>
            <person name="Kiss B."/>
            <person name="Kocsube S."/>
            <person name="Kotiranta H."/>
            <person name="LaButti K.M."/>
            <person name="Lechner B.E."/>
            <person name="Liimatainen K."/>
            <person name="Lipzen A."/>
            <person name="Lukacs Z."/>
            <person name="Mihaltcheva S."/>
            <person name="Morgado L.N."/>
            <person name="Niskanen T."/>
            <person name="Noordeloos M.E."/>
            <person name="Ohm R.A."/>
            <person name="Ortiz-Santana B."/>
            <person name="Ovrebo C."/>
            <person name="Racz N."/>
            <person name="Riley R."/>
            <person name="Savchenko A."/>
            <person name="Shiryaev A."/>
            <person name="Soop K."/>
            <person name="Spirin V."/>
            <person name="Szebenyi C."/>
            <person name="Tomsovsky M."/>
            <person name="Tulloss R.E."/>
            <person name="Uehling J."/>
            <person name="Grigoriev I.V."/>
            <person name="Vagvolgyi C."/>
            <person name="Papp T."/>
            <person name="Martin F.M."/>
            <person name="Miettinen O."/>
            <person name="Hibbett D.S."/>
            <person name="Nagy L.G."/>
        </authorList>
    </citation>
    <scope>NUCLEOTIDE SEQUENCE [LARGE SCALE GENOMIC DNA]</scope>
    <source>
        <strain evidence="2 3">OMC1185</strain>
    </source>
</reference>
<feature type="region of interest" description="Disordered" evidence="1">
    <location>
        <begin position="60"/>
        <end position="112"/>
    </location>
</feature>